<dbReference type="Pfam" id="PF00173">
    <property type="entry name" value="Cyt-b5"/>
    <property type="match status" value="1"/>
</dbReference>
<evidence type="ECO:0000256" key="3">
    <source>
        <dbReference type="SAM" id="SignalP"/>
    </source>
</evidence>
<feature type="domain" description="Cytochrome b5 heme-binding" evidence="4">
    <location>
        <begin position="61"/>
        <end position="157"/>
    </location>
</feature>
<name>A0A7S2X791_9EUKA</name>
<dbReference type="Gene3D" id="3.10.120.10">
    <property type="entry name" value="Cytochrome b5-like heme/steroid binding domain"/>
    <property type="match status" value="1"/>
</dbReference>
<accession>A0A7S2X791</accession>
<dbReference type="InterPro" id="IPR001199">
    <property type="entry name" value="Cyt_B5-like_heme/steroid-bd"/>
</dbReference>
<dbReference type="SUPFAM" id="SSF55856">
    <property type="entry name" value="Cytochrome b5-like heme/steroid binding domain"/>
    <property type="match status" value="1"/>
</dbReference>
<dbReference type="InterPro" id="IPR036400">
    <property type="entry name" value="Cyt_B5-like_heme/steroid_sf"/>
</dbReference>
<dbReference type="InterPro" id="IPR050577">
    <property type="entry name" value="MAPR/NEUFC/NENF-like"/>
</dbReference>
<evidence type="ECO:0000256" key="1">
    <source>
        <dbReference type="ARBA" id="ARBA00038357"/>
    </source>
</evidence>
<dbReference type="SMART" id="SM01117">
    <property type="entry name" value="Cyt-b5"/>
    <property type="match status" value="1"/>
</dbReference>
<feature type="chain" id="PRO_5030759753" description="Cytochrome b5 heme-binding domain-containing protein" evidence="3">
    <location>
        <begin position="27"/>
        <end position="275"/>
    </location>
</feature>
<feature type="compositionally biased region" description="Basic residues" evidence="2">
    <location>
        <begin position="257"/>
        <end position="275"/>
    </location>
</feature>
<evidence type="ECO:0000313" key="5">
    <source>
        <dbReference type="EMBL" id="CAD9744079.1"/>
    </source>
</evidence>
<dbReference type="PANTHER" id="PTHR10281:SF4">
    <property type="entry name" value="NEUFERRICIN"/>
    <property type="match status" value="1"/>
</dbReference>
<evidence type="ECO:0000256" key="2">
    <source>
        <dbReference type="SAM" id="MobiDB-lite"/>
    </source>
</evidence>
<organism evidence="5">
    <name type="scientific">Lotharella oceanica</name>
    <dbReference type="NCBI Taxonomy" id="641309"/>
    <lineage>
        <taxon>Eukaryota</taxon>
        <taxon>Sar</taxon>
        <taxon>Rhizaria</taxon>
        <taxon>Cercozoa</taxon>
        <taxon>Chlorarachniophyceae</taxon>
        <taxon>Lotharella</taxon>
    </lineage>
</organism>
<proteinExistence type="inferred from homology"/>
<gene>
    <name evidence="5" type="ORF">LSP00402_LOCUS168</name>
</gene>
<comment type="similarity">
    <text evidence="1">Belongs to the cytochrome b5 family. MAPR subfamily.</text>
</comment>
<feature type="region of interest" description="Disordered" evidence="2">
    <location>
        <begin position="246"/>
        <end position="275"/>
    </location>
</feature>
<sequence length="275" mass="30398">MFRAAMGLALLAVLLGVFYDPSLVKGLFDSASGTPGAPKSAAEENTKASSSSPPPSADRLFTPEELKQYRGDNPKLMIAVLGEVYDVSKGKKFYGKGGGYEFFSGVDGSRAFKTGDFSEKGLVADVSGMSFEDYAGIEQWRKFYEDSKKYTYAGKVIGPFYDGGGQPTETLKRVRHGVAEHEKFLELQKTQEQLFTKCNSNWSQAKGGYVWCADGQYPRKAMLDKPDGGVSERCACLTELQLKQKPKESKETLKRYPGCRKKQKHCQSVRPGQKK</sequence>
<evidence type="ECO:0000259" key="4">
    <source>
        <dbReference type="SMART" id="SM01117"/>
    </source>
</evidence>
<reference evidence="5" key="1">
    <citation type="submission" date="2021-01" db="EMBL/GenBank/DDBJ databases">
        <authorList>
            <person name="Corre E."/>
            <person name="Pelletier E."/>
            <person name="Niang G."/>
            <person name="Scheremetjew M."/>
            <person name="Finn R."/>
            <person name="Kale V."/>
            <person name="Holt S."/>
            <person name="Cochrane G."/>
            <person name="Meng A."/>
            <person name="Brown T."/>
            <person name="Cohen L."/>
        </authorList>
    </citation>
    <scope>NUCLEOTIDE SEQUENCE</scope>
    <source>
        <strain evidence="5">CCMP622</strain>
    </source>
</reference>
<feature type="region of interest" description="Disordered" evidence="2">
    <location>
        <begin position="34"/>
        <end position="60"/>
    </location>
</feature>
<dbReference type="GO" id="GO:0016020">
    <property type="term" value="C:membrane"/>
    <property type="evidence" value="ECO:0007669"/>
    <property type="project" value="TreeGrafter"/>
</dbReference>
<feature type="signal peptide" evidence="3">
    <location>
        <begin position="1"/>
        <end position="26"/>
    </location>
</feature>
<protein>
    <recommendedName>
        <fullName evidence="4">Cytochrome b5 heme-binding domain-containing protein</fullName>
    </recommendedName>
</protein>
<keyword evidence="3" id="KW-0732">Signal</keyword>
<dbReference type="AlphaFoldDB" id="A0A7S2X791"/>
<dbReference type="EMBL" id="HBHP01000222">
    <property type="protein sequence ID" value="CAD9744079.1"/>
    <property type="molecule type" value="Transcribed_RNA"/>
</dbReference>
<dbReference type="PANTHER" id="PTHR10281">
    <property type="entry name" value="MEMBRANE-ASSOCIATED PROGESTERONE RECEPTOR COMPONENT-RELATED"/>
    <property type="match status" value="1"/>
</dbReference>
<dbReference type="GO" id="GO:0012505">
    <property type="term" value="C:endomembrane system"/>
    <property type="evidence" value="ECO:0007669"/>
    <property type="project" value="TreeGrafter"/>
</dbReference>